<keyword evidence="3" id="KW-1185">Reference proteome</keyword>
<feature type="region of interest" description="Disordered" evidence="1">
    <location>
        <begin position="1"/>
        <end position="40"/>
    </location>
</feature>
<feature type="compositionally biased region" description="Basic and acidic residues" evidence="1">
    <location>
        <begin position="1"/>
        <end position="11"/>
    </location>
</feature>
<reference evidence="2" key="1">
    <citation type="submission" date="2022-12" db="EMBL/GenBank/DDBJ databases">
        <title>Genome assemblies of Blomia tropicalis.</title>
        <authorList>
            <person name="Cui Y."/>
        </authorList>
    </citation>
    <scope>NUCLEOTIDE SEQUENCE</scope>
    <source>
        <tissue evidence="2">Adult mites</tissue>
    </source>
</reference>
<evidence type="ECO:0000313" key="3">
    <source>
        <dbReference type="Proteomes" id="UP001142055"/>
    </source>
</evidence>
<comment type="caution">
    <text evidence="2">The sequence shown here is derived from an EMBL/GenBank/DDBJ whole genome shotgun (WGS) entry which is preliminary data.</text>
</comment>
<name>A0A9Q0MBT5_BLOTA</name>
<accession>A0A9Q0MBT5</accession>
<feature type="compositionally biased region" description="Low complexity" evidence="1">
    <location>
        <begin position="25"/>
        <end position="36"/>
    </location>
</feature>
<sequence>MSNNHETERRKQLARQHAKMMEMLNSATTNSTTDTSDQLEQTQTFAEKLRTELQTQLEYNEQLWTEKRIAQRYNEHLKKTIDEHQDLLKMLKQLTEEDDPSDD</sequence>
<organism evidence="2 3">
    <name type="scientific">Blomia tropicalis</name>
    <name type="common">Mite</name>
    <dbReference type="NCBI Taxonomy" id="40697"/>
    <lineage>
        <taxon>Eukaryota</taxon>
        <taxon>Metazoa</taxon>
        <taxon>Ecdysozoa</taxon>
        <taxon>Arthropoda</taxon>
        <taxon>Chelicerata</taxon>
        <taxon>Arachnida</taxon>
        <taxon>Acari</taxon>
        <taxon>Acariformes</taxon>
        <taxon>Sarcoptiformes</taxon>
        <taxon>Astigmata</taxon>
        <taxon>Glycyphagoidea</taxon>
        <taxon>Echimyopodidae</taxon>
        <taxon>Blomia</taxon>
    </lineage>
</organism>
<evidence type="ECO:0000313" key="2">
    <source>
        <dbReference type="EMBL" id="KAJ6222794.1"/>
    </source>
</evidence>
<gene>
    <name evidence="2" type="ORF">RDWZM_001339</name>
</gene>
<dbReference type="AlphaFoldDB" id="A0A9Q0MBT5"/>
<proteinExistence type="predicted"/>
<protein>
    <submittedName>
        <fullName evidence="2">Uncharacterized protein</fullName>
    </submittedName>
</protein>
<dbReference type="Proteomes" id="UP001142055">
    <property type="component" value="Chromosome 1"/>
</dbReference>
<dbReference type="EMBL" id="JAPWDV010000001">
    <property type="protein sequence ID" value="KAJ6222794.1"/>
    <property type="molecule type" value="Genomic_DNA"/>
</dbReference>
<evidence type="ECO:0000256" key="1">
    <source>
        <dbReference type="SAM" id="MobiDB-lite"/>
    </source>
</evidence>